<accession>A0A172UQR1</accession>
<dbReference type="InterPro" id="IPR000073">
    <property type="entry name" value="AB_hydrolase_1"/>
</dbReference>
<dbReference type="PRINTS" id="PR00412">
    <property type="entry name" value="EPOXHYDRLASE"/>
</dbReference>
<proteinExistence type="predicted"/>
<evidence type="ECO:0000313" key="2">
    <source>
        <dbReference type="EMBL" id="ANE81124.1"/>
    </source>
</evidence>
<dbReference type="RefSeq" id="WP_067998442.1">
    <property type="nucleotide sequence ID" value="NZ_CP015596.1"/>
</dbReference>
<dbReference type="STRING" id="1682113.A7U43_19165"/>
<name>A0A172UQR1_9MYCO</name>
<dbReference type="Pfam" id="PF12697">
    <property type="entry name" value="Abhydrolase_6"/>
    <property type="match status" value="1"/>
</dbReference>
<organism evidence="2 3">
    <name type="scientific">Mycobacterium adipatum</name>
    <dbReference type="NCBI Taxonomy" id="1682113"/>
    <lineage>
        <taxon>Bacteria</taxon>
        <taxon>Bacillati</taxon>
        <taxon>Actinomycetota</taxon>
        <taxon>Actinomycetes</taxon>
        <taxon>Mycobacteriales</taxon>
        <taxon>Mycobacteriaceae</taxon>
        <taxon>Mycobacterium</taxon>
    </lineage>
</organism>
<feature type="domain" description="AB hydrolase-1" evidence="1">
    <location>
        <begin position="26"/>
        <end position="268"/>
    </location>
</feature>
<dbReference type="InterPro" id="IPR000639">
    <property type="entry name" value="Epox_hydrolase-like"/>
</dbReference>
<dbReference type="KEGG" id="madi:A7U43_19165"/>
<dbReference type="SUPFAM" id="SSF53474">
    <property type="entry name" value="alpha/beta-Hydrolases"/>
    <property type="match status" value="1"/>
</dbReference>
<gene>
    <name evidence="2" type="ORF">A7U43_19165</name>
</gene>
<dbReference type="InterPro" id="IPR029058">
    <property type="entry name" value="AB_hydrolase_fold"/>
</dbReference>
<dbReference type="Proteomes" id="UP000077143">
    <property type="component" value="Chromosome"/>
</dbReference>
<sequence length="277" mass="29614">MIAECPATFNGVDTRVLSVPGDGAAVVLLHGYADSADTWRAVLACLGEQGRRAVAVDLPGFGRAGPRDPGPLLPQFDAFVDSLLEETGPALLVGNSLGAATAVRAADRRPQLVRGLVAIDDPVNARHWLARLARYGDIPARVWQEVARVPVPSRVLQWVAARALRQVLYGPGATSDPEVLAYWTQLLASGSELAHLGRYALQYARETTAGHQGVCVSCPTVVVHGAKDRIIPVHASRRLHRQIPGSELVILPRSGHCPQLDDPETVARLVVGLEGVR</sequence>
<dbReference type="AlphaFoldDB" id="A0A172UQR1"/>
<evidence type="ECO:0000259" key="1">
    <source>
        <dbReference type="Pfam" id="PF12697"/>
    </source>
</evidence>
<keyword evidence="2" id="KW-0378">Hydrolase</keyword>
<dbReference type="OrthoDB" id="9770427at2"/>
<dbReference type="Gene3D" id="3.40.50.1820">
    <property type="entry name" value="alpha/beta hydrolase"/>
    <property type="match status" value="1"/>
</dbReference>
<reference evidence="2 3" key="1">
    <citation type="submission" date="2016-05" db="EMBL/GenBank/DDBJ databases">
        <title>Complete genome sequence of a phthalic acid esters degrading Mycobacterium sp. YC-RL4.</title>
        <authorList>
            <person name="Ren L."/>
            <person name="Fan S."/>
            <person name="Ruth N."/>
            <person name="Jia Y."/>
            <person name="Wang J."/>
            <person name="Qiao C."/>
        </authorList>
    </citation>
    <scope>NUCLEOTIDE SEQUENCE [LARGE SCALE GENOMIC DNA]</scope>
    <source>
        <strain evidence="2 3">YC-RL4</strain>
    </source>
</reference>
<dbReference type="PANTHER" id="PTHR43689">
    <property type="entry name" value="HYDROLASE"/>
    <property type="match status" value="1"/>
</dbReference>
<dbReference type="PRINTS" id="PR00111">
    <property type="entry name" value="ABHYDROLASE"/>
</dbReference>
<dbReference type="PANTHER" id="PTHR43689:SF8">
    <property type="entry name" value="ALPHA_BETA-HYDROLASES SUPERFAMILY PROTEIN"/>
    <property type="match status" value="1"/>
</dbReference>
<evidence type="ECO:0000313" key="3">
    <source>
        <dbReference type="Proteomes" id="UP000077143"/>
    </source>
</evidence>
<dbReference type="GO" id="GO:0016787">
    <property type="term" value="F:hydrolase activity"/>
    <property type="evidence" value="ECO:0007669"/>
    <property type="project" value="UniProtKB-KW"/>
</dbReference>
<dbReference type="EMBL" id="CP015596">
    <property type="protein sequence ID" value="ANE81124.1"/>
    <property type="molecule type" value="Genomic_DNA"/>
</dbReference>
<protein>
    <submittedName>
        <fullName evidence="2">Alpha/beta hydrolase</fullName>
    </submittedName>
</protein>
<keyword evidence="3" id="KW-1185">Reference proteome</keyword>